<keyword evidence="2" id="KW-1185">Reference proteome</keyword>
<dbReference type="Pfam" id="PF08876">
    <property type="entry name" value="DUF1836"/>
    <property type="match status" value="1"/>
</dbReference>
<proteinExistence type="predicted"/>
<dbReference type="EMBL" id="JANUXX010000001">
    <property type="protein sequence ID" value="MCS4487448.1"/>
    <property type="molecule type" value="Genomic_DNA"/>
</dbReference>
<dbReference type="RefSeq" id="WP_259136488.1">
    <property type="nucleotide sequence ID" value="NZ_JANUXX010000001.1"/>
</dbReference>
<dbReference type="PANTHER" id="PTHR40056:SF1">
    <property type="entry name" value="DUF1836 DOMAIN-CONTAINING PROTEIN"/>
    <property type="match status" value="1"/>
</dbReference>
<dbReference type="Proteomes" id="UP001206548">
    <property type="component" value="Unassembled WGS sequence"/>
</dbReference>
<gene>
    <name evidence="1" type="ORF">NXS10_00430</name>
</gene>
<comment type="caution">
    <text evidence="1">The sequence shown here is derived from an EMBL/GenBank/DDBJ whole genome shotgun (WGS) entry which is preliminary data.</text>
</comment>
<name>A0ABT2F4P5_9STRE</name>
<dbReference type="InterPro" id="IPR014975">
    <property type="entry name" value="DUF1836"/>
</dbReference>
<accession>A0ABT2F4P5</accession>
<sequence length="154" mass="17581">MTYHYPSWDELPTIELYLDQVLLYVNQVTQNNISSGKGLTASMVNNYVKHAQLTKPMKKKYNRKHLARLIAITALKNVFSIQEISQTLAILTANGQSQQSYDSFVACMNNQEKEELPKIIISACQTLKLYDQTQQLVQNLEGEQDESNANHETE</sequence>
<evidence type="ECO:0000313" key="2">
    <source>
        <dbReference type="Proteomes" id="UP001206548"/>
    </source>
</evidence>
<evidence type="ECO:0000313" key="1">
    <source>
        <dbReference type="EMBL" id="MCS4487448.1"/>
    </source>
</evidence>
<reference evidence="1 2" key="1">
    <citation type="journal article" date="2023" name="Int. J. Syst. Evol. Microbiol.">
        <title>Streptococcus sciuri sp. nov., Staphylococcus marylandisciuri sp. nov. and Staphylococcus americanisciuri sp. nov., isolated from faeces of eastern grey squirrel (Sciurus carolinensis).</title>
        <authorList>
            <person name="Volokhov D.V."/>
            <person name="Zagorodnyaya T.A."/>
            <person name="Furtak V.A."/>
            <person name="Nattanmai G."/>
            <person name="Randall L."/>
            <person name="Jose S."/>
            <person name="Gao Y."/>
            <person name="Eisenberg T."/>
            <person name="Delmonte P."/>
            <person name="Blom J."/>
            <person name="Mitchell K.K."/>
        </authorList>
    </citation>
    <scope>NUCLEOTIDE SEQUENCE [LARGE SCALE GENOMIC DNA]</scope>
    <source>
        <strain evidence="1 2">SQ9-PEA</strain>
    </source>
</reference>
<protein>
    <submittedName>
        <fullName evidence="1">DUF1836 domain-containing protein</fullName>
    </submittedName>
</protein>
<organism evidence="1 2">
    <name type="scientific">Streptococcus sciuri</name>
    <dbReference type="NCBI Taxonomy" id="2973939"/>
    <lineage>
        <taxon>Bacteria</taxon>
        <taxon>Bacillati</taxon>
        <taxon>Bacillota</taxon>
        <taxon>Bacilli</taxon>
        <taxon>Lactobacillales</taxon>
        <taxon>Streptococcaceae</taxon>
        <taxon>Streptococcus</taxon>
    </lineage>
</organism>
<dbReference type="PANTHER" id="PTHR40056">
    <property type="entry name" value="HYPOTHETICAL CYTOSOLIC PROTEIN"/>
    <property type="match status" value="1"/>
</dbReference>